<reference evidence="1" key="1">
    <citation type="submission" date="2022-10" db="EMBL/GenBank/DDBJ databases">
        <title>Rhodococcus ferula Z13 complete genome.</title>
        <authorList>
            <person name="Long X."/>
            <person name="Zang M."/>
        </authorList>
    </citation>
    <scope>NUCLEOTIDE SEQUENCE</scope>
    <source>
        <strain evidence="1">Z13</strain>
    </source>
</reference>
<protein>
    <submittedName>
        <fullName evidence="1">ClC family H(+)/Cl(-) exchange transporter</fullName>
    </submittedName>
</protein>
<keyword evidence="2" id="KW-1185">Reference proteome</keyword>
<dbReference type="Proteomes" id="UP001156484">
    <property type="component" value="Chromosome"/>
</dbReference>
<sequence length="438" mass="44616">MDIENDQEPSVPGRELVTICLLASVAGVVIGGVGGAFRWCLNHVERWRLEMVEWAHTLPGPGWLVPVAITALGALLAASIVRWVPLAAGSGIQHVEAVDRHQADPPGFAVLPSKFVGALLGIGSGLVLGREGPIVHMGATVGAETARRTGNADQVRLLQTAVSGAGLAVAFNAPIGGALFVFEEVTRTFRFRVVVAVMFSVATGVACSRLIIGDAPDFAARPVATPSVALLPAFVVFGLLTGLVGAAYNRLVVGSLHLVDSFRSLSPVTKAAIIGGLVGLLSIVAPWAAGGGDALVQHVVGGGALALPVVAWYVLLRFVAGPLSYAAGTPGGLFAPLLALGALWGLLYAGVCEAIVPGIDSSLAIPMAIVGMATLFAATVRAPLTGVVLVVEMTAVTGVTVPMLAASICAVVVAHATGTPPVYDSLRERMLGASPGTR</sequence>
<organism evidence="1 2">
    <name type="scientific">Rhodococcus sacchari</name>
    <dbReference type="NCBI Taxonomy" id="2962047"/>
    <lineage>
        <taxon>Bacteria</taxon>
        <taxon>Bacillati</taxon>
        <taxon>Actinomycetota</taxon>
        <taxon>Actinomycetes</taxon>
        <taxon>Mycobacteriales</taxon>
        <taxon>Nocardiaceae</taxon>
        <taxon>Rhodococcus</taxon>
    </lineage>
</organism>
<evidence type="ECO:0000313" key="1">
    <source>
        <dbReference type="EMBL" id="UYP20536.1"/>
    </source>
</evidence>
<proteinExistence type="predicted"/>
<gene>
    <name evidence="1" type="ORF">OED52_08440</name>
</gene>
<name>A0ACD4DKM9_9NOCA</name>
<dbReference type="EMBL" id="CP107551">
    <property type="protein sequence ID" value="UYP20536.1"/>
    <property type="molecule type" value="Genomic_DNA"/>
</dbReference>
<evidence type="ECO:0000313" key="2">
    <source>
        <dbReference type="Proteomes" id="UP001156484"/>
    </source>
</evidence>
<accession>A0ACD4DKM9</accession>